<dbReference type="InterPro" id="IPR027806">
    <property type="entry name" value="HARBI1_dom"/>
</dbReference>
<name>A0AAE0BKR4_9CHLO</name>
<evidence type="ECO:0000259" key="4">
    <source>
        <dbReference type="Pfam" id="PF13359"/>
    </source>
</evidence>
<evidence type="ECO:0000256" key="1">
    <source>
        <dbReference type="ARBA" id="ARBA00001968"/>
    </source>
</evidence>
<keyword evidence="2" id="KW-0479">Metal-binding</keyword>
<dbReference type="PANTHER" id="PTHR34615">
    <property type="entry name" value="PX DOMAIN-CONTAINING PROTEIN"/>
    <property type="match status" value="1"/>
</dbReference>
<dbReference type="Proteomes" id="UP001190700">
    <property type="component" value="Unassembled WGS sequence"/>
</dbReference>
<comment type="cofactor">
    <cofactor evidence="1">
        <name>a divalent metal cation</name>
        <dbReference type="ChEBI" id="CHEBI:60240"/>
    </cofactor>
</comment>
<evidence type="ECO:0000256" key="2">
    <source>
        <dbReference type="ARBA" id="ARBA00022723"/>
    </source>
</evidence>
<sequence length="281" mass="32304">MSEQTNSDSESDVDLDVPDLDTSSDDSADEDMQTFYEQAIPMFAKDHGFDPEACTNEPVTISDFTDTQCWLNFRFKKGDLYRLKRAVAVPACMKTSQGHKFTGEEGLLVMLNRLAYPSRLSDLAGKFRRRPERLSELFRAMTDWFVERHDSFMLRESKLLEQLEEYFSDKDVVFLIYGDPAYPVSEYLITGYKGINLTADQKLLNKFMSSCREAVEWAFGKVLQYQAYLDFKKNLKILLSPVSTQYKAGVLVTNMHTCLYGCTSSRYFDCDPPTLEEYCAL</sequence>
<feature type="domain" description="DDE Tnp4" evidence="4">
    <location>
        <begin position="148"/>
        <end position="228"/>
    </location>
</feature>
<evidence type="ECO:0000256" key="3">
    <source>
        <dbReference type="SAM" id="MobiDB-lite"/>
    </source>
</evidence>
<comment type="caution">
    <text evidence="5">The sequence shown here is derived from an EMBL/GenBank/DDBJ whole genome shotgun (WGS) entry which is preliminary data.</text>
</comment>
<protein>
    <recommendedName>
        <fullName evidence="4">DDE Tnp4 domain-containing protein</fullName>
    </recommendedName>
</protein>
<dbReference type="PANTHER" id="PTHR34615:SF1">
    <property type="entry name" value="PX DOMAIN-CONTAINING PROTEIN"/>
    <property type="match status" value="1"/>
</dbReference>
<feature type="region of interest" description="Disordered" evidence="3">
    <location>
        <begin position="1"/>
        <end position="29"/>
    </location>
</feature>
<dbReference type="GO" id="GO:0046872">
    <property type="term" value="F:metal ion binding"/>
    <property type="evidence" value="ECO:0007669"/>
    <property type="project" value="UniProtKB-KW"/>
</dbReference>
<evidence type="ECO:0000313" key="5">
    <source>
        <dbReference type="EMBL" id="KAK3237514.1"/>
    </source>
</evidence>
<organism evidence="5 6">
    <name type="scientific">Cymbomonas tetramitiformis</name>
    <dbReference type="NCBI Taxonomy" id="36881"/>
    <lineage>
        <taxon>Eukaryota</taxon>
        <taxon>Viridiplantae</taxon>
        <taxon>Chlorophyta</taxon>
        <taxon>Pyramimonadophyceae</taxon>
        <taxon>Pyramimonadales</taxon>
        <taxon>Pyramimonadaceae</taxon>
        <taxon>Cymbomonas</taxon>
    </lineage>
</organism>
<proteinExistence type="predicted"/>
<gene>
    <name evidence="5" type="ORF">CYMTET_52416</name>
</gene>
<dbReference type="AlphaFoldDB" id="A0AAE0BKR4"/>
<dbReference type="Pfam" id="PF13359">
    <property type="entry name" value="DDE_Tnp_4"/>
    <property type="match status" value="1"/>
</dbReference>
<feature type="compositionally biased region" description="Acidic residues" evidence="3">
    <location>
        <begin position="9"/>
        <end position="29"/>
    </location>
</feature>
<accession>A0AAE0BKR4</accession>
<reference evidence="5 6" key="1">
    <citation type="journal article" date="2015" name="Genome Biol. Evol.">
        <title>Comparative Genomics of a Bacterivorous Green Alga Reveals Evolutionary Causalities and Consequences of Phago-Mixotrophic Mode of Nutrition.</title>
        <authorList>
            <person name="Burns J.A."/>
            <person name="Paasch A."/>
            <person name="Narechania A."/>
            <person name="Kim E."/>
        </authorList>
    </citation>
    <scope>NUCLEOTIDE SEQUENCE [LARGE SCALE GENOMIC DNA]</scope>
    <source>
        <strain evidence="5 6">PLY_AMNH</strain>
    </source>
</reference>
<evidence type="ECO:0000313" key="6">
    <source>
        <dbReference type="Proteomes" id="UP001190700"/>
    </source>
</evidence>
<dbReference type="EMBL" id="LGRX02034554">
    <property type="protein sequence ID" value="KAK3237514.1"/>
    <property type="molecule type" value="Genomic_DNA"/>
</dbReference>
<keyword evidence="6" id="KW-1185">Reference proteome</keyword>